<dbReference type="InterPro" id="IPR009057">
    <property type="entry name" value="Homeodomain-like_sf"/>
</dbReference>
<dbReference type="InterPro" id="IPR020449">
    <property type="entry name" value="Tscrpt_reg_AraC-type_HTH"/>
</dbReference>
<dbReference type="AlphaFoldDB" id="A0A554VFA1"/>
<accession>A0A554VFA1</accession>
<comment type="caution">
    <text evidence="6">The sequence shown here is derived from an EMBL/GenBank/DDBJ whole genome shotgun (WGS) entry which is preliminary data.</text>
</comment>
<dbReference type="SMART" id="SM00342">
    <property type="entry name" value="HTH_ARAC"/>
    <property type="match status" value="1"/>
</dbReference>
<dbReference type="Gene3D" id="1.10.10.60">
    <property type="entry name" value="Homeodomain-like"/>
    <property type="match status" value="2"/>
</dbReference>
<dbReference type="PANTHER" id="PTHR43280">
    <property type="entry name" value="ARAC-FAMILY TRANSCRIPTIONAL REGULATOR"/>
    <property type="match status" value="1"/>
</dbReference>
<dbReference type="PROSITE" id="PS00041">
    <property type="entry name" value="HTH_ARAC_FAMILY_1"/>
    <property type="match status" value="1"/>
</dbReference>
<reference evidence="6 7" key="1">
    <citation type="submission" date="2019-07" db="EMBL/GenBank/DDBJ databases">
        <title>The draft genome sequence of Aquimarina algiphila M91.</title>
        <authorList>
            <person name="Meng X."/>
        </authorList>
    </citation>
    <scope>NUCLEOTIDE SEQUENCE [LARGE SCALE GENOMIC DNA]</scope>
    <source>
        <strain evidence="6 7">M91</strain>
    </source>
</reference>
<organism evidence="6 7">
    <name type="scientific">Aquimarina algiphila</name>
    <dbReference type="NCBI Taxonomy" id="2047982"/>
    <lineage>
        <taxon>Bacteria</taxon>
        <taxon>Pseudomonadati</taxon>
        <taxon>Bacteroidota</taxon>
        <taxon>Flavobacteriia</taxon>
        <taxon>Flavobacteriales</taxon>
        <taxon>Flavobacteriaceae</taxon>
        <taxon>Aquimarina</taxon>
    </lineage>
</organism>
<keyword evidence="4" id="KW-0472">Membrane</keyword>
<keyword evidence="1" id="KW-0805">Transcription regulation</keyword>
<gene>
    <name evidence="6" type="ORF">FOF46_21210</name>
</gene>
<dbReference type="EMBL" id="VLNR01000053">
    <property type="protein sequence ID" value="TSE05840.1"/>
    <property type="molecule type" value="Genomic_DNA"/>
</dbReference>
<evidence type="ECO:0000313" key="7">
    <source>
        <dbReference type="Proteomes" id="UP000318833"/>
    </source>
</evidence>
<dbReference type="RefSeq" id="WP_109434950.1">
    <property type="nucleotide sequence ID" value="NZ_CANLVC010000008.1"/>
</dbReference>
<evidence type="ECO:0000313" key="6">
    <source>
        <dbReference type="EMBL" id="TSE05840.1"/>
    </source>
</evidence>
<sequence>MNYLSSITLIIIFISFFFAFFLFTVKTTNKLSNVFIGCFLIAIATEISVFFYEFYIDTHPVIDVLRDNISFLQSPFLFLYVLSMLYADFKLQYKHLLHSIPFVLITILFFPNLIDHQTIVSYLGGETYEKGIFITAIHIQFLIYIIAIFIILYKAKKIFLENYSQANTDIYKWLFQLNILISIVLGFGIFKNVFRAFSTDIQSLHVTKIIITLLLLGFICWIILKGLYNPKIFRGIDSNLKSVNNLITINESSSTINKIIDESIQKQINLLKTYMLEKHPYLNPTLTIQNLAEQIHIPSRELSVLINHHLNQHFFDFINEYRIHHAMNILKDPSKKQLTILEILYEVGFNSKSSFNTAFKKYANVTPTEYRKRANLI</sequence>
<dbReference type="GO" id="GO:0003700">
    <property type="term" value="F:DNA-binding transcription factor activity"/>
    <property type="evidence" value="ECO:0007669"/>
    <property type="project" value="InterPro"/>
</dbReference>
<evidence type="ECO:0000256" key="2">
    <source>
        <dbReference type="ARBA" id="ARBA00023125"/>
    </source>
</evidence>
<dbReference type="SUPFAM" id="SSF46689">
    <property type="entry name" value="Homeodomain-like"/>
    <property type="match status" value="1"/>
</dbReference>
<feature type="transmembrane region" description="Helical" evidence="4">
    <location>
        <begin position="6"/>
        <end position="25"/>
    </location>
</feature>
<proteinExistence type="predicted"/>
<keyword evidence="2" id="KW-0238">DNA-binding</keyword>
<dbReference type="GO" id="GO:0043565">
    <property type="term" value="F:sequence-specific DNA binding"/>
    <property type="evidence" value="ECO:0007669"/>
    <property type="project" value="InterPro"/>
</dbReference>
<feature type="transmembrane region" description="Helical" evidence="4">
    <location>
        <begin position="134"/>
        <end position="153"/>
    </location>
</feature>
<keyword evidence="3" id="KW-0804">Transcription</keyword>
<feature type="transmembrane region" description="Helical" evidence="4">
    <location>
        <begin position="72"/>
        <end position="89"/>
    </location>
</feature>
<keyword evidence="4" id="KW-1133">Transmembrane helix</keyword>
<feature type="domain" description="HTH araC/xylS-type" evidence="5">
    <location>
        <begin position="265"/>
        <end position="373"/>
    </location>
</feature>
<feature type="transmembrane region" description="Helical" evidence="4">
    <location>
        <begin position="96"/>
        <end position="114"/>
    </location>
</feature>
<evidence type="ECO:0000259" key="5">
    <source>
        <dbReference type="PROSITE" id="PS01124"/>
    </source>
</evidence>
<feature type="transmembrane region" description="Helical" evidence="4">
    <location>
        <begin position="173"/>
        <end position="194"/>
    </location>
</feature>
<protein>
    <submittedName>
        <fullName evidence="6">Helix-turn-helix domain-containing protein</fullName>
    </submittedName>
</protein>
<keyword evidence="4" id="KW-0812">Transmembrane</keyword>
<evidence type="ECO:0000256" key="1">
    <source>
        <dbReference type="ARBA" id="ARBA00023015"/>
    </source>
</evidence>
<dbReference type="Proteomes" id="UP000318833">
    <property type="component" value="Unassembled WGS sequence"/>
</dbReference>
<name>A0A554VFA1_9FLAO</name>
<keyword evidence="7" id="KW-1185">Reference proteome</keyword>
<dbReference type="InterPro" id="IPR018062">
    <property type="entry name" value="HTH_AraC-typ_CS"/>
</dbReference>
<dbReference type="InterPro" id="IPR018060">
    <property type="entry name" value="HTH_AraC"/>
</dbReference>
<evidence type="ECO:0000256" key="3">
    <source>
        <dbReference type="ARBA" id="ARBA00023163"/>
    </source>
</evidence>
<feature type="transmembrane region" description="Helical" evidence="4">
    <location>
        <begin position="32"/>
        <end position="52"/>
    </location>
</feature>
<dbReference type="PROSITE" id="PS01124">
    <property type="entry name" value="HTH_ARAC_FAMILY_2"/>
    <property type="match status" value="1"/>
</dbReference>
<dbReference type="Pfam" id="PF12833">
    <property type="entry name" value="HTH_18"/>
    <property type="match status" value="1"/>
</dbReference>
<dbReference type="OrthoDB" id="9779074at2"/>
<feature type="transmembrane region" description="Helical" evidence="4">
    <location>
        <begin position="206"/>
        <end position="224"/>
    </location>
</feature>
<evidence type="ECO:0000256" key="4">
    <source>
        <dbReference type="SAM" id="Phobius"/>
    </source>
</evidence>
<dbReference type="PRINTS" id="PR00032">
    <property type="entry name" value="HTHARAC"/>
</dbReference>
<dbReference type="PANTHER" id="PTHR43280:SF29">
    <property type="entry name" value="ARAC-FAMILY TRANSCRIPTIONAL REGULATOR"/>
    <property type="match status" value="1"/>
</dbReference>